<feature type="region of interest" description="Disordered" evidence="2">
    <location>
        <begin position="1"/>
        <end position="21"/>
    </location>
</feature>
<accession>A0A1R2C3L7</accession>
<keyword evidence="4" id="KW-1185">Reference proteome</keyword>
<feature type="compositionally biased region" description="Polar residues" evidence="2">
    <location>
        <begin position="8"/>
        <end position="17"/>
    </location>
</feature>
<feature type="coiled-coil region" evidence="1">
    <location>
        <begin position="102"/>
        <end position="129"/>
    </location>
</feature>
<gene>
    <name evidence="3" type="ORF">SteCoe_15479</name>
</gene>
<evidence type="ECO:0000256" key="2">
    <source>
        <dbReference type="SAM" id="MobiDB-lite"/>
    </source>
</evidence>
<reference evidence="3 4" key="1">
    <citation type="submission" date="2016-11" db="EMBL/GenBank/DDBJ databases">
        <title>The macronuclear genome of Stentor coeruleus: a giant cell with tiny introns.</title>
        <authorList>
            <person name="Slabodnick M."/>
            <person name="Ruby J.G."/>
            <person name="Reiff S.B."/>
            <person name="Swart E.C."/>
            <person name="Gosai S."/>
            <person name="Prabakaran S."/>
            <person name="Witkowska E."/>
            <person name="Larue G.E."/>
            <person name="Fisher S."/>
            <person name="Freeman R.M."/>
            <person name="Gunawardena J."/>
            <person name="Chu W."/>
            <person name="Stover N.A."/>
            <person name="Gregory B.D."/>
            <person name="Nowacki M."/>
            <person name="Derisi J."/>
            <person name="Roy S.W."/>
            <person name="Marshall W.F."/>
            <person name="Sood P."/>
        </authorList>
    </citation>
    <scope>NUCLEOTIDE SEQUENCE [LARGE SCALE GENOMIC DNA]</scope>
    <source>
        <strain evidence="3">WM001</strain>
    </source>
</reference>
<dbReference type="Proteomes" id="UP000187209">
    <property type="component" value="Unassembled WGS sequence"/>
</dbReference>
<evidence type="ECO:0000256" key="1">
    <source>
        <dbReference type="SAM" id="Coils"/>
    </source>
</evidence>
<proteinExistence type="predicted"/>
<evidence type="ECO:0000313" key="4">
    <source>
        <dbReference type="Proteomes" id="UP000187209"/>
    </source>
</evidence>
<organism evidence="3 4">
    <name type="scientific">Stentor coeruleus</name>
    <dbReference type="NCBI Taxonomy" id="5963"/>
    <lineage>
        <taxon>Eukaryota</taxon>
        <taxon>Sar</taxon>
        <taxon>Alveolata</taxon>
        <taxon>Ciliophora</taxon>
        <taxon>Postciliodesmatophora</taxon>
        <taxon>Heterotrichea</taxon>
        <taxon>Heterotrichida</taxon>
        <taxon>Stentoridae</taxon>
        <taxon>Stentor</taxon>
    </lineage>
</organism>
<evidence type="ECO:0000313" key="3">
    <source>
        <dbReference type="EMBL" id="OMJ83570.1"/>
    </source>
</evidence>
<name>A0A1R2C3L7_9CILI</name>
<comment type="caution">
    <text evidence="3">The sequence shown here is derived from an EMBL/GenBank/DDBJ whole genome shotgun (WGS) entry which is preliminary data.</text>
</comment>
<dbReference type="EMBL" id="MPUH01000299">
    <property type="protein sequence ID" value="OMJ83570.1"/>
    <property type="molecule type" value="Genomic_DNA"/>
</dbReference>
<keyword evidence="1" id="KW-0175">Coiled coil</keyword>
<protein>
    <submittedName>
        <fullName evidence="3">Uncharacterized protein</fullName>
    </submittedName>
</protein>
<sequence length="339" mass="39618">MSKKKSILKSQESNNSPNEKKISLDNKNILEFPDVKGLESVISSFLNPIFEENKSSQRIQRNSFNSQMNINNISLEVEVPCLKPLEWSLSTPKTIKKTPKEIPVYERLLKETNEKNQQNENECKTIKAQVEKYININNLNKESIKNYNKQSALYRKFETNYKKSVENNFNHSIMYSNYINDKYLIDLNKKNHWTELINMNNKKGEIYRHTTTIIDNPLYSSLVLKILSNKTFLYLTTELPCKNLSKIWEKLKIFIENCSVGSKKRALNKACSMWCSFVKFTQSYQKLALISDNISIEVKDYIVIISGNILKKTYKVEILFANIDDDWDISTNAFNQVRL</sequence>
<dbReference type="AlphaFoldDB" id="A0A1R2C3L7"/>